<dbReference type="GO" id="GO:0046872">
    <property type="term" value="F:metal ion binding"/>
    <property type="evidence" value="ECO:0007669"/>
    <property type="project" value="UniProtKB-KW"/>
</dbReference>
<dbReference type="InterPro" id="IPR016059">
    <property type="entry name" value="DNA_ligase_ATP-dep_CS"/>
</dbReference>
<dbReference type="Gene3D" id="2.40.50.140">
    <property type="entry name" value="Nucleic acid-binding proteins"/>
    <property type="match status" value="1"/>
</dbReference>
<dbReference type="Proteomes" id="UP001152599">
    <property type="component" value="Unassembled WGS sequence"/>
</dbReference>
<dbReference type="SUPFAM" id="SSF117018">
    <property type="entry name" value="ATP-dependent DNA ligase DNA-binding domain"/>
    <property type="match status" value="1"/>
</dbReference>
<keyword evidence="6" id="KW-0547">Nucleotide-binding</keyword>
<dbReference type="GO" id="GO:0006310">
    <property type="term" value="P:DNA recombination"/>
    <property type="evidence" value="ECO:0007669"/>
    <property type="project" value="UniProtKB-KW"/>
</dbReference>
<dbReference type="SUPFAM" id="SSF56091">
    <property type="entry name" value="DNA ligase/mRNA capping enzyme, catalytic domain"/>
    <property type="match status" value="1"/>
</dbReference>
<dbReference type="RefSeq" id="WP_304420458.1">
    <property type="nucleotide sequence ID" value="NZ_JANCMU010000002.1"/>
</dbReference>
<dbReference type="InterPro" id="IPR036599">
    <property type="entry name" value="DNA_ligase_N_sf"/>
</dbReference>
<protein>
    <recommendedName>
        <fullName evidence="1">DNA ligase (ATP)</fullName>
        <ecNumber evidence="1">6.5.1.1</ecNumber>
    </recommendedName>
</protein>
<evidence type="ECO:0000256" key="5">
    <source>
        <dbReference type="ARBA" id="ARBA00022723"/>
    </source>
</evidence>
<dbReference type="Pfam" id="PF04679">
    <property type="entry name" value="DNA_ligase_A_C"/>
    <property type="match status" value="1"/>
</dbReference>
<dbReference type="EMBL" id="JANCMU010000002">
    <property type="protein sequence ID" value="MDG4945931.1"/>
    <property type="molecule type" value="Genomic_DNA"/>
</dbReference>
<dbReference type="InterPro" id="IPR050191">
    <property type="entry name" value="ATP-dep_DNA_ligase"/>
</dbReference>
<dbReference type="InterPro" id="IPR026333">
    <property type="entry name" value="ATP_dep_DNA_lig_pp_1105_fam"/>
</dbReference>
<keyword evidence="4" id="KW-0235">DNA replication</keyword>
<keyword evidence="9" id="KW-0460">Magnesium</keyword>
<dbReference type="PROSITE" id="PS00697">
    <property type="entry name" value="DNA_LIGASE_A1"/>
    <property type="match status" value="1"/>
</dbReference>
<keyword evidence="11" id="KW-0234">DNA repair</keyword>
<organism evidence="15 16">
    <name type="scientific">Profundicola chukchiensis</name>
    <dbReference type="NCBI Taxonomy" id="2961959"/>
    <lineage>
        <taxon>Bacteria</taxon>
        <taxon>Pseudomonadati</taxon>
        <taxon>Bacteroidota</taxon>
        <taxon>Flavobacteriia</taxon>
        <taxon>Flavobacteriales</taxon>
        <taxon>Weeksellaceae</taxon>
        <taxon>Profundicola</taxon>
    </lineage>
</organism>
<evidence type="ECO:0000256" key="6">
    <source>
        <dbReference type="ARBA" id="ARBA00022741"/>
    </source>
</evidence>
<dbReference type="NCBIfam" id="NF006701">
    <property type="entry name" value="PRK09247.1"/>
    <property type="match status" value="1"/>
</dbReference>
<evidence type="ECO:0000259" key="14">
    <source>
        <dbReference type="PROSITE" id="PS50160"/>
    </source>
</evidence>
<keyword evidence="10" id="KW-0233">DNA recombination</keyword>
<keyword evidence="8" id="KW-0067">ATP-binding</keyword>
<comment type="caution">
    <text evidence="15">The sequence shown here is derived from an EMBL/GenBank/DDBJ whole genome shotgun (WGS) entry which is preliminary data.</text>
</comment>
<evidence type="ECO:0000256" key="12">
    <source>
        <dbReference type="ARBA" id="ARBA00023306"/>
    </source>
</evidence>
<dbReference type="Pfam" id="PF01068">
    <property type="entry name" value="DNA_ligase_A_M"/>
    <property type="match status" value="1"/>
</dbReference>
<sequence>MKHFSELISTVEMTNKTNAKIAALANYFETAEDRDKLWLIALFTGKRPKRPVKTTLMKEWAMEIANIPEWLFLESYSAVGDLAETISLILPEPQNEINKPLHVWMNELNELKSKSDEDKKSYVTKAWQGLSQQDRLIFNKLIGGSFRIGVSKKTLVNGLSKFSGRDANQLMHSIIGNWDMNSISFNELISGEHINYDDSKPYPFCLAYALEKDLNELGSPQEWQVEYKWDGIRGQIVKRNDKIFIWSRGEELVTTQFPELVEVFKNIKEDFVIDGEILPLKDGNVLLFNDLQKRLNRKNVTKKLLEEVPIGFYMYDCMEWNETDIREKPLQFRREKLEELTADIRSELIKLSEIIPFENWEELRKIREDARSINSEGLMLKQKASPYHTGRKKGDWWKWKVDPLTIDAVMIYAQRGSGRRSGHYSDYTFAVRDGEKLVTIAKAYSGLTDKEIQEVSRFVRKNEIEKFGPVRTVKPELVFEIAFEGIALSNRHKSGVALRFPRIKRWRRDKTVDEIDTIESVKALIDSLSVE</sequence>
<dbReference type="EC" id="6.5.1.1" evidence="1"/>
<gene>
    <name evidence="15" type="ORF">NMK71_05860</name>
</gene>
<evidence type="ECO:0000256" key="8">
    <source>
        <dbReference type="ARBA" id="ARBA00022840"/>
    </source>
</evidence>
<evidence type="ECO:0000256" key="7">
    <source>
        <dbReference type="ARBA" id="ARBA00022763"/>
    </source>
</evidence>
<keyword evidence="12" id="KW-0131">Cell cycle</keyword>
<keyword evidence="3" id="KW-0132">Cell division</keyword>
<dbReference type="InterPro" id="IPR012340">
    <property type="entry name" value="NA-bd_OB-fold"/>
</dbReference>
<dbReference type="PANTHER" id="PTHR45674:SF13">
    <property type="entry name" value="DNA LIGASE-RELATED"/>
    <property type="match status" value="1"/>
</dbReference>
<keyword evidence="2 15" id="KW-0436">Ligase</keyword>
<dbReference type="Gene3D" id="1.10.3260.10">
    <property type="entry name" value="DNA ligase, ATP-dependent, N-terminal domain"/>
    <property type="match status" value="1"/>
</dbReference>
<comment type="catalytic activity">
    <reaction evidence="13">
        <text>ATP + (deoxyribonucleotide)n-3'-hydroxyl + 5'-phospho-(deoxyribonucleotide)m = (deoxyribonucleotide)n+m + AMP + diphosphate.</text>
        <dbReference type="EC" id="6.5.1.1"/>
    </reaction>
</comment>
<dbReference type="InterPro" id="IPR012308">
    <property type="entry name" value="DNA_ligase_ATP-dep_N"/>
</dbReference>
<evidence type="ECO:0000313" key="16">
    <source>
        <dbReference type="Proteomes" id="UP001152599"/>
    </source>
</evidence>
<dbReference type="GO" id="GO:0006281">
    <property type="term" value="P:DNA repair"/>
    <property type="evidence" value="ECO:0007669"/>
    <property type="project" value="UniProtKB-KW"/>
</dbReference>
<dbReference type="GO" id="GO:0005524">
    <property type="term" value="F:ATP binding"/>
    <property type="evidence" value="ECO:0007669"/>
    <property type="project" value="UniProtKB-KW"/>
</dbReference>
<proteinExistence type="predicted"/>
<name>A0A9X4RUR0_9FLAO</name>
<evidence type="ECO:0000256" key="4">
    <source>
        <dbReference type="ARBA" id="ARBA00022705"/>
    </source>
</evidence>
<dbReference type="Gene3D" id="3.30.470.30">
    <property type="entry name" value="DNA ligase/mRNA capping enzyme"/>
    <property type="match status" value="1"/>
</dbReference>
<evidence type="ECO:0000256" key="1">
    <source>
        <dbReference type="ARBA" id="ARBA00012727"/>
    </source>
</evidence>
<dbReference type="NCBIfam" id="TIGR04120">
    <property type="entry name" value="DNA_lig_bact"/>
    <property type="match status" value="1"/>
</dbReference>
<dbReference type="PANTHER" id="PTHR45674">
    <property type="entry name" value="DNA LIGASE 1/3 FAMILY MEMBER"/>
    <property type="match status" value="1"/>
</dbReference>
<reference evidence="15" key="1">
    <citation type="submission" date="2022-07" db="EMBL/GenBank/DDBJ databases">
        <title>Description and genome-wide analysis of Profundicola chukchiensis gen. nov., sp. nov., marine bacteria isolated from bottom sediments of the Chukchi Sea.</title>
        <authorList>
            <person name="Romanenko L."/>
            <person name="Otstavnykh N."/>
            <person name="Kurilenko V."/>
            <person name="Eremeev V."/>
            <person name="Velansky P."/>
            <person name="Mikhailov V."/>
            <person name="Isaeva M."/>
        </authorList>
    </citation>
    <scope>NUCLEOTIDE SEQUENCE</scope>
    <source>
        <strain evidence="15">KMM 9713</strain>
    </source>
</reference>
<keyword evidence="5" id="KW-0479">Metal-binding</keyword>
<evidence type="ECO:0000313" key="15">
    <source>
        <dbReference type="EMBL" id="MDG4945931.1"/>
    </source>
</evidence>
<keyword evidence="16" id="KW-1185">Reference proteome</keyword>
<keyword evidence="7" id="KW-0227">DNA damage</keyword>
<dbReference type="GO" id="GO:0003677">
    <property type="term" value="F:DNA binding"/>
    <property type="evidence" value="ECO:0007669"/>
    <property type="project" value="InterPro"/>
</dbReference>
<dbReference type="SUPFAM" id="SSF50249">
    <property type="entry name" value="Nucleic acid-binding proteins"/>
    <property type="match status" value="1"/>
</dbReference>
<dbReference type="PROSITE" id="PS50160">
    <property type="entry name" value="DNA_LIGASE_A3"/>
    <property type="match status" value="1"/>
</dbReference>
<evidence type="ECO:0000256" key="10">
    <source>
        <dbReference type="ARBA" id="ARBA00023172"/>
    </source>
</evidence>
<dbReference type="GO" id="GO:0006260">
    <property type="term" value="P:DNA replication"/>
    <property type="evidence" value="ECO:0007669"/>
    <property type="project" value="UniProtKB-KW"/>
</dbReference>
<evidence type="ECO:0000256" key="3">
    <source>
        <dbReference type="ARBA" id="ARBA00022618"/>
    </source>
</evidence>
<evidence type="ECO:0000256" key="11">
    <source>
        <dbReference type="ARBA" id="ARBA00023204"/>
    </source>
</evidence>
<dbReference type="GO" id="GO:0051301">
    <property type="term" value="P:cell division"/>
    <property type="evidence" value="ECO:0007669"/>
    <property type="project" value="UniProtKB-KW"/>
</dbReference>
<dbReference type="AlphaFoldDB" id="A0A9X4RUR0"/>
<dbReference type="InterPro" id="IPR012310">
    <property type="entry name" value="DNA_ligase_ATP-dep_cent"/>
</dbReference>
<feature type="domain" description="ATP-dependent DNA ligase family profile" evidence="14">
    <location>
        <begin position="303"/>
        <end position="433"/>
    </location>
</feature>
<evidence type="ECO:0000256" key="13">
    <source>
        <dbReference type="ARBA" id="ARBA00034003"/>
    </source>
</evidence>
<dbReference type="Pfam" id="PF04675">
    <property type="entry name" value="DNA_ligase_A_N"/>
    <property type="match status" value="1"/>
</dbReference>
<dbReference type="InterPro" id="IPR012309">
    <property type="entry name" value="DNA_ligase_ATP-dep_C"/>
</dbReference>
<dbReference type="CDD" id="cd07972">
    <property type="entry name" value="OBF_DNA_ligase_Arch_LigB"/>
    <property type="match status" value="1"/>
</dbReference>
<evidence type="ECO:0000256" key="2">
    <source>
        <dbReference type="ARBA" id="ARBA00022598"/>
    </source>
</evidence>
<evidence type="ECO:0000256" key="9">
    <source>
        <dbReference type="ARBA" id="ARBA00022842"/>
    </source>
</evidence>
<dbReference type="CDD" id="cd07897">
    <property type="entry name" value="Adenylation_DNA_ligase_Bac1"/>
    <property type="match status" value="1"/>
</dbReference>
<dbReference type="GO" id="GO:0003910">
    <property type="term" value="F:DNA ligase (ATP) activity"/>
    <property type="evidence" value="ECO:0007669"/>
    <property type="project" value="UniProtKB-EC"/>
</dbReference>
<accession>A0A9X4RUR0</accession>